<dbReference type="InterPro" id="IPR017868">
    <property type="entry name" value="Filamin/ABP280_repeat-like"/>
</dbReference>
<evidence type="ECO:0000256" key="2">
    <source>
        <dbReference type="SAM" id="SignalP"/>
    </source>
</evidence>
<feature type="chain" id="PRO_5040886166" evidence="2">
    <location>
        <begin position="20"/>
        <end position="350"/>
    </location>
</feature>
<feature type="signal peptide" evidence="2">
    <location>
        <begin position="1"/>
        <end position="19"/>
    </location>
</feature>
<reference evidence="3" key="1">
    <citation type="submission" date="2021-09" db="EMBL/GenBank/DDBJ databases">
        <title>Genome of Aequorivita sp. strain F64183.</title>
        <authorList>
            <person name="Wang Y."/>
        </authorList>
    </citation>
    <scope>NUCLEOTIDE SEQUENCE</scope>
    <source>
        <strain evidence="3">F64183</strain>
    </source>
</reference>
<dbReference type="AlphaFoldDB" id="A0A9X1U2G0"/>
<evidence type="ECO:0000256" key="1">
    <source>
        <dbReference type="ARBA" id="ARBA00022729"/>
    </source>
</evidence>
<dbReference type="InterPro" id="IPR026444">
    <property type="entry name" value="Secre_tail"/>
</dbReference>
<sequence>MKKLLLLTVFMFIGNILYSQCTFDTTITSNPDLSGGNQMQCSDQIIVFNAPSGYDSYQWKYKFSTNGNPNDFQGETNNTLTITAGDLGFAYVYVTMTDDGCTEDSNNIMFDTWIFNSPAIQHDVDRDLCYGETSIITSAFSGPQNYRWYKDGVIVQEGTQDFYEVSEAGSYLLEVSYSQCPDQWLSSGVPVIFTVSGEEVLITESGNSLFTTENGDAYSWFLNGTEITGANTFTYTPVETGDYTVAVTFNEQETCIIESMPYFFTVLSMPDVELNGIYFKNTLAVDSQFVLHNNLQKPLSYTIFDLSGKQLVSEKSNISQIVIAAQNWERGIYLCKVETPDGSKTFKLLR</sequence>
<keyword evidence="4" id="KW-1185">Reference proteome</keyword>
<keyword evidence="1 2" id="KW-0732">Signal</keyword>
<accession>A0A9X1U2G0</accession>
<dbReference type="PROSITE" id="PS50194">
    <property type="entry name" value="FILAMIN_REPEAT"/>
    <property type="match status" value="1"/>
</dbReference>
<protein>
    <submittedName>
        <fullName evidence="3">T9SS type A sorting domain-containing protein</fullName>
    </submittedName>
</protein>
<dbReference type="NCBIfam" id="TIGR04183">
    <property type="entry name" value="Por_Secre_tail"/>
    <property type="match status" value="1"/>
</dbReference>
<organism evidence="3 4">
    <name type="scientific">Aequorivita xiaoshiensis</name>
    <dbReference type="NCBI Taxonomy" id="2874476"/>
    <lineage>
        <taxon>Bacteria</taxon>
        <taxon>Pseudomonadati</taxon>
        <taxon>Bacteroidota</taxon>
        <taxon>Flavobacteriia</taxon>
        <taxon>Flavobacteriales</taxon>
        <taxon>Flavobacteriaceae</taxon>
        <taxon>Aequorivita</taxon>
    </lineage>
</organism>
<evidence type="ECO:0000313" key="3">
    <source>
        <dbReference type="EMBL" id="MCG2429509.1"/>
    </source>
</evidence>
<gene>
    <name evidence="3" type="ORF">K8344_00105</name>
</gene>
<dbReference type="EMBL" id="JAIRBB010000001">
    <property type="protein sequence ID" value="MCG2429509.1"/>
    <property type="molecule type" value="Genomic_DNA"/>
</dbReference>
<comment type="caution">
    <text evidence="3">The sequence shown here is derived from an EMBL/GenBank/DDBJ whole genome shotgun (WGS) entry which is preliminary data.</text>
</comment>
<dbReference type="RefSeq" id="WP_237606213.1">
    <property type="nucleotide sequence ID" value="NZ_JAIRBB010000001.1"/>
</dbReference>
<dbReference type="Proteomes" id="UP001139462">
    <property type="component" value="Unassembled WGS sequence"/>
</dbReference>
<name>A0A9X1U2G0_9FLAO</name>
<evidence type="ECO:0000313" key="4">
    <source>
        <dbReference type="Proteomes" id="UP001139462"/>
    </source>
</evidence>
<proteinExistence type="predicted"/>